<dbReference type="Gene3D" id="1.10.10.10">
    <property type="entry name" value="Winged helix-like DNA-binding domain superfamily/Winged helix DNA-binding domain"/>
    <property type="match status" value="1"/>
</dbReference>
<proteinExistence type="predicted"/>
<feature type="domain" description="Response regulatory" evidence="10">
    <location>
        <begin position="3"/>
        <end position="117"/>
    </location>
</feature>
<keyword evidence="13" id="KW-1185">Reference proteome</keyword>
<dbReference type="PROSITE" id="PS51755">
    <property type="entry name" value="OMPR_PHOB"/>
    <property type="match status" value="1"/>
</dbReference>
<evidence type="ECO:0000256" key="1">
    <source>
        <dbReference type="ARBA" id="ARBA00013332"/>
    </source>
</evidence>
<organism evidence="12 13">
    <name type="scientific">Fulvivirga lutea</name>
    <dbReference type="NCBI Taxonomy" id="2810512"/>
    <lineage>
        <taxon>Bacteria</taxon>
        <taxon>Pseudomonadati</taxon>
        <taxon>Bacteroidota</taxon>
        <taxon>Cytophagia</taxon>
        <taxon>Cytophagales</taxon>
        <taxon>Fulvivirgaceae</taxon>
        <taxon>Fulvivirga</taxon>
    </lineage>
</organism>
<sequence length="239" mass="27597">MKRVLLIEDDLHIKELLEIHLKDLGCELTMAMDGKVGYTLATKEQFDLIILDIMLPNKDGLEICRDLRAHQILTPILMLTARSEEIDKIMGLETGADDYLTKPFSVREFIARVKAIFRRMEMSKGDKEDKALLKIGELIIDHAKRKVVDGEERIELTPKEFDLLYLLASNPGKSYSRDRLLTLVWGYEFEGYEHTVNSHINRLRAKVEKNLSNPQYILTTWGVGYRFNDELEITKNLAS</sequence>
<evidence type="ECO:0000256" key="4">
    <source>
        <dbReference type="ARBA" id="ARBA00023015"/>
    </source>
</evidence>
<evidence type="ECO:0000313" key="13">
    <source>
        <dbReference type="Proteomes" id="UP000662783"/>
    </source>
</evidence>
<dbReference type="PANTHER" id="PTHR48111">
    <property type="entry name" value="REGULATOR OF RPOS"/>
    <property type="match status" value="1"/>
</dbReference>
<reference evidence="12" key="1">
    <citation type="submission" date="2021-02" db="EMBL/GenBank/DDBJ databases">
        <title>Fulvivirga sp. S481 isolated from sea water.</title>
        <authorList>
            <person name="Bae S.S."/>
            <person name="Baek K."/>
        </authorList>
    </citation>
    <scope>NUCLEOTIDE SEQUENCE</scope>
    <source>
        <strain evidence="12">S481</strain>
    </source>
</reference>
<dbReference type="Gene3D" id="3.40.50.2300">
    <property type="match status" value="1"/>
</dbReference>
<evidence type="ECO:0000256" key="6">
    <source>
        <dbReference type="ARBA" id="ARBA00023163"/>
    </source>
</evidence>
<dbReference type="InterPro" id="IPR011006">
    <property type="entry name" value="CheY-like_superfamily"/>
</dbReference>
<feature type="DNA-binding region" description="OmpR/PhoB-type" evidence="9">
    <location>
        <begin position="130"/>
        <end position="229"/>
    </location>
</feature>
<dbReference type="GO" id="GO:0005829">
    <property type="term" value="C:cytosol"/>
    <property type="evidence" value="ECO:0007669"/>
    <property type="project" value="TreeGrafter"/>
</dbReference>
<dbReference type="RefSeq" id="WP_205722784.1">
    <property type="nucleotide sequence ID" value="NZ_CP070608.1"/>
</dbReference>
<evidence type="ECO:0000256" key="8">
    <source>
        <dbReference type="PROSITE-ProRule" id="PRU00169"/>
    </source>
</evidence>
<dbReference type="Pfam" id="PF00486">
    <property type="entry name" value="Trans_reg_C"/>
    <property type="match status" value="1"/>
</dbReference>
<dbReference type="PANTHER" id="PTHR48111:SF40">
    <property type="entry name" value="PHOSPHATE REGULON TRANSCRIPTIONAL REGULATORY PROTEIN PHOB"/>
    <property type="match status" value="1"/>
</dbReference>
<protein>
    <recommendedName>
        <fullName evidence="1">Phosphate regulon transcriptional regulatory protein PhoB</fullName>
    </recommendedName>
</protein>
<dbReference type="InterPro" id="IPR001867">
    <property type="entry name" value="OmpR/PhoB-type_DNA-bd"/>
</dbReference>
<dbReference type="GO" id="GO:0000156">
    <property type="term" value="F:phosphorelay response regulator activity"/>
    <property type="evidence" value="ECO:0007669"/>
    <property type="project" value="TreeGrafter"/>
</dbReference>
<dbReference type="AlphaFoldDB" id="A0A974WI16"/>
<dbReference type="FunFam" id="1.10.10.10:FF:000018">
    <property type="entry name" value="DNA-binding response regulator ResD"/>
    <property type="match status" value="1"/>
</dbReference>
<dbReference type="CDD" id="cd17574">
    <property type="entry name" value="REC_OmpR"/>
    <property type="match status" value="1"/>
</dbReference>
<accession>A0A974WI16</accession>
<name>A0A974WI16_9BACT</name>
<dbReference type="SMART" id="SM00448">
    <property type="entry name" value="REC"/>
    <property type="match status" value="1"/>
</dbReference>
<dbReference type="PROSITE" id="PS50110">
    <property type="entry name" value="RESPONSE_REGULATORY"/>
    <property type="match status" value="1"/>
</dbReference>
<evidence type="ECO:0000256" key="7">
    <source>
        <dbReference type="ARBA" id="ARBA00024735"/>
    </source>
</evidence>
<keyword evidence="2 8" id="KW-0597">Phosphoprotein</keyword>
<evidence type="ECO:0000256" key="9">
    <source>
        <dbReference type="PROSITE-ProRule" id="PRU01091"/>
    </source>
</evidence>
<dbReference type="FunFam" id="3.40.50.2300:FF:000001">
    <property type="entry name" value="DNA-binding response regulator PhoB"/>
    <property type="match status" value="1"/>
</dbReference>
<comment type="function">
    <text evidence="7">This protein is a positive regulator for the phosphate regulon. Transcription of this operon is positively regulated by PhoB and PhoR when phosphate is limited.</text>
</comment>
<dbReference type="GO" id="GO:0000976">
    <property type="term" value="F:transcription cis-regulatory region binding"/>
    <property type="evidence" value="ECO:0007669"/>
    <property type="project" value="TreeGrafter"/>
</dbReference>
<dbReference type="InterPro" id="IPR036388">
    <property type="entry name" value="WH-like_DNA-bd_sf"/>
</dbReference>
<keyword evidence="5 9" id="KW-0238">DNA-binding</keyword>
<dbReference type="InterPro" id="IPR016032">
    <property type="entry name" value="Sig_transdc_resp-reg_C-effctor"/>
</dbReference>
<evidence type="ECO:0000259" key="11">
    <source>
        <dbReference type="PROSITE" id="PS51755"/>
    </source>
</evidence>
<evidence type="ECO:0000313" key="12">
    <source>
        <dbReference type="EMBL" id="QSE98269.1"/>
    </source>
</evidence>
<dbReference type="SMART" id="SM00862">
    <property type="entry name" value="Trans_reg_C"/>
    <property type="match status" value="1"/>
</dbReference>
<dbReference type="SUPFAM" id="SSF46894">
    <property type="entry name" value="C-terminal effector domain of the bipartite response regulators"/>
    <property type="match status" value="1"/>
</dbReference>
<dbReference type="InterPro" id="IPR039420">
    <property type="entry name" value="WalR-like"/>
</dbReference>
<gene>
    <name evidence="12" type="ORF">JR347_04095</name>
</gene>
<feature type="domain" description="OmpR/PhoB-type" evidence="11">
    <location>
        <begin position="130"/>
        <end position="229"/>
    </location>
</feature>
<evidence type="ECO:0000256" key="5">
    <source>
        <dbReference type="ARBA" id="ARBA00023125"/>
    </source>
</evidence>
<dbReference type="InterPro" id="IPR001789">
    <property type="entry name" value="Sig_transdc_resp-reg_receiver"/>
</dbReference>
<feature type="modified residue" description="4-aspartylphosphate" evidence="8">
    <location>
        <position position="52"/>
    </location>
</feature>
<dbReference type="CDD" id="cd00383">
    <property type="entry name" value="trans_reg_C"/>
    <property type="match status" value="1"/>
</dbReference>
<dbReference type="Gene3D" id="6.10.250.690">
    <property type="match status" value="1"/>
</dbReference>
<dbReference type="EMBL" id="CP070608">
    <property type="protein sequence ID" value="QSE98269.1"/>
    <property type="molecule type" value="Genomic_DNA"/>
</dbReference>
<dbReference type="GO" id="GO:0006355">
    <property type="term" value="P:regulation of DNA-templated transcription"/>
    <property type="evidence" value="ECO:0007669"/>
    <property type="project" value="InterPro"/>
</dbReference>
<dbReference type="Pfam" id="PF00072">
    <property type="entry name" value="Response_reg"/>
    <property type="match status" value="1"/>
</dbReference>
<evidence type="ECO:0000259" key="10">
    <source>
        <dbReference type="PROSITE" id="PS50110"/>
    </source>
</evidence>
<evidence type="ECO:0000256" key="2">
    <source>
        <dbReference type="ARBA" id="ARBA00022553"/>
    </source>
</evidence>
<keyword evidence="6" id="KW-0804">Transcription</keyword>
<dbReference type="Proteomes" id="UP000662783">
    <property type="component" value="Chromosome"/>
</dbReference>
<dbReference type="SUPFAM" id="SSF52172">
    <property type="entry name" value="CheY-like"/>
    <property type="match status" value="1"/>
</dbReference>
<keyword evidence="4" id="KW-0805">Transcription regulation</keyword>
<keyword evidence="3" id="KW-0902">Two-component regulatory system</keyword>
<dbReference type="GO" id="GO:0032993">
    <property type="term" value="C:protein-DNA complex"/>
    <property type="evidence" value="ECO:0007669"/>
    <property type="project" value="TreeGrafter"/>
</dbReference>
<evidence type="ECO:0000256" key="3">
    <source>
        <dbReference type="ARBA" id="ARBA00023012"/>
    </source>
</evidence>
<dbReference type="KEGG" id="fuv:JR347_04095"/>